<evidence type="ECO:0000256" key="3">
    <source>
        <dbReference type="ARBA" id="ARBA00022824"/>
    </source>
</evidence>
<dbReference type="FunCoup" id="G3WBI6">
    <property type="interactions" value="628"/>
</dbReference>
<evidence type="ECO:0000259" key="8">
    <source>
        <dbReference type="PROSITE" id="PS50076"/>
    </source>
</evidence>
<dbReference type="GO" id="GO:0005789">
    <property type="term" value="C:endoplasmic reticulum membrane"/>
    <property type="evidence" value="ECO:0007669"/>
    <property type="project" value="UniProtKB-SubCell"/>
</dbReference>
<dbReference type="GO" id="GO:0071218">
    <property type="term" value="P:cellular response to misfolded protein"/>
    <property type="evidence" value="ECO:0007669"/>
    <property type="project" value="TreeGrafter"/>
</dbReference>
<keyword evidence="6" id="KW-0143">Chaperone</keyword>
<dbReference type="InParanoid" id="G3WBI6"/>
<evidence type="ECO:0000313" key="10">
    <source>
        <dbReference type="Proteomes" id="UP000007648"/>
    </source>
</evidence>
<accession>G3WBI6</accession>
<dbReference type="InterPro" id="IPR015399">
    <property type="entry name" value="DUF1977_DnaJ-like"/>
</dbReference>
<dbReference type="FunFam" id="1.10.287.110:FF:000004">
    <property type="entry name" value="DnaJ (Hsp40) homolog, subfamily B, member 14"/>
    <property type="match status" value="1"/>
</dbReference>
<evidence type="ECO:0000256" key="2">
    <source>
        <dbReference type="ARBA" id="ARBA00022692"/>
    </source>
</evidence>
<evidence type="ECO:0000256" key="5">
    <source>
        <dbReference type="ARBA" id="ARBA00023136"/>
    </source>
</evidence>
<dbReference type="PRINTS" id="PR00625">
    <property type="entry name" value="JDOMAIN"/>
</dbReference>
<feature type="transmembrane region" description="Helical" evidence="7">
    <location>
        <begin position="229"/>
        <end position="250"/>
    </location>
</feature>
<dbReference type="SUPFAM" id="SSF46565">
    <property type="entry name" value="Chaperone J-domain"/>
    <property type="match status" value="1"/>
</dbReference>
<dbReference type="SMART" id="SM00271">
    <property type="entry name" value="DnaJ"/>
    <property type="match status" value="1"/>
</dbReference>
<keyword evidence="4 7" id="KW-1133">Transmembrane helix</keyword>
<dbReference type="STRING" id="9305.ENSSHAP00000012791"/>
<reference evidence="9 10" key="1">
    <citation type="journal article" date="2011" name="Proc. Natl. Acad. Sci. U.S.A.">
        <title>Genetic diversity and population structure of the endangered marsupial Sarcophilus harrisii (Tasmanian devil).</title>
        <authorList>
            <person name="Miller W."/>
            <person name="Hayes V.M."/>
            <person name="Ratan A."/>
            <person name="Petersen D.C."/>
            <person name="Wittekindt N.E."/>
            <person name="Miller J."/>
            <person name="Walenz B."/>
            <person name="Knight J."/>
            <person name="Qi J."/>
            <person name="Zhao F."/>
            <person name="Wang Q."/>
            <person name="Bedoya-Reina O.C."/>
            <person name="Katiyar N."/>
            <person name="Tomsho L.P."/>
            <person name="Kasson L.M."/>
            <person name="Hardie R.A."/>
            <person name="Woodbridge P."/>
            <person name="Tindall E.A."/>
            <person name="Bertelsen M.F."/>
            <person name="Dixon D."/>
            <person name="Pyecroft S."/>
            <person name="Helgen K.M."/>
            <person name="Lesk A.M."/>
            <person name="Pringle T.H."/>
            <person name="Patterson N."/>
            <person name="Zhang Y."/>
            <person name="Kreiss A."/>
            <person name="Woods G.M."/>
            <person name="Jones M.E."/>
            <person name="Schuster S.C."/>
        </authorList>
    </citation>
    <scope>NUCLEOTIDE SEQUENCE [LARGE SCALE GENOMIC DNA]</scope>
</reference>
<dbReference type="OrthoDB" id="552049at2759"/>
<dbReference type="CDD" id="cd06257">
    <property type="entry name" value="DnaJ"/>
    <property type="match status" value="1"/>
</dbReference>
<dbReference type="Proteomes" id="UP000007648">
    <property type="component" value="Unassembled WGS sequence"/>
</dbReference>
<dbReference type="CTD" id="202052"/>
<sequence length="359" mass="41725">MKATLGSRERWTEAYIDAFRRNKYPTDATTDSTDFCGCHNCMNSKKEKKFENERSQAQPGEASMTYTEEQLLGVQRIKKCRSYYEILGVDRDASDEDLKKAYRKLALKFHPDKNCAPGATDAFKAIGNAFAVLSNPDKRLRYDEYGDEQATFAAPQARPYTYYPDFEADITPEEVFNVFFGGHFPTGNIHMFSNVMTDDTHFYRRRHRNERVQTQKEEEEEKPQNMYSAFLQLLPVLVIVIISVITQLMATNPPYSLFYKSSMGHTISRETENLQVPYFVDKHFEKNYKGPSLRDLEKTVEKDYIDYIQSSCWKEKQQKSDLTNLARLYRDERLKQKAESLKLENCEKLSNLIGLHKGG</sequence>
<dbReference type="GeneTree" id="ENSGT00940000160925"/>
<dbReference type="InterPro" id="IPR001623">
    <property type="entry name" value="DnaJ_domain"/>
</dbReference>
<comment type="subcellular location">
    <subcellularLocation>
        <location evidence="1">Endoplasmic reticulum membrane</location>
        <topology evidence="1">Single-pass membrane protein</topology>
    </subcellularLocation>
</comment>
<dbReference type="PROSITE" id="PS00636">
    <property type="entry name" value="DNAJ_1"/>
    <property type="match status" value="1"/>
</dbReference>
<dbReference type="PANTHER" id="PTHR43908:SF2">
    <property type="entry name" value="DNAJ HOMOLOG SUBFAMILY C MEMBER 18"/>
    <property type="match status" value="1"/>
</dbReference>
<dbReference type="Ensembl" id="ENSSHAT00000012896.2">
    <property type="protein sequence ID" value="ENSSHAP00000012791.2"/>
    <property type="gene ID" value="ENSSHAG00000010946.2"/>
</dbReference>
<dbReference type="AlphaFoldDB" id="G3WBI6"/>
<evidence type="ECO:0000256" key="4">
    <source>
        <dbReference type="ARBA" id="ARBA00022989"/>
    </source>
</evidence>
<organism evidence="9 10">
    <name type="scientific">Sarcophilus harrisii</name>
    <name type="common">Tasmanian devil</name>
    <name type="synonym">Sarcophilus laniarius</name>
    <dbReference type="NCBI Taxonomy" id="9305"/>
    <lineage>
        <taxon>Eukaryota</taxon>
        <taxon>Metazoa</taxon>
        <taxon>Chordata</taxon>
        <taxon>Craniata</taxon>
        <taxon>Vertebrata</taxon>
        <taxon>Euteleostomi</taxon>
        <taxon>Mammalia</taxon>
        <taxon>Metatheria</taxon>
        <taxon>Dasyuromorphia</taxon>
        <taxon>Dasyuridae</taxon>
        <taxon>Sarcophilus</taxon>
    </lineage>
</organism>
<evidence type="ECO:0000256" key="1">
    <source>
        <dbReference type="ARBA" id="ARBA00004389"/>
    </source>
</evidence>
<evidence type="ECO:0000313" key="9">
    <source>
        <dbReference type="Ensembl" id="ENSSHAP00000012791.2"/>
    </source>
</evidence>
<gene>
    <name evidence="9" type="primary">DNAJC18</name>
</gene>
<evidence type="ECO:0000256" key="6">
    <source>
        <dbReference type="ARBA" id="ARBA00023186"/>
    </source>
</evidence>
<dbReference type="InterPro" id="IPR036869">
    <property type="entry name" value="J_dom_sf"/>
</dbReference>
<protein>
    <submittedName>
        <fullName evidence="9">DnaJ heat shock protein family (Hsp40) member C18</fullName>
    </submittedName>
</protein>
<keyword evidence="3" id="KW-0256">Endoplasmic reticulum</keyword>
<keyword evidence="2 7" id="KW-0812">Transmembrane</keyword>
<evidence type="ECO:0000256" key="7">
    <source>
        <dbReference type="SAM" id="Phobius"/>
    </source>
</evidence>
<dbReference type="Pfam" id="PF09320">
    <property type="entry name" value="DUF1977"/>
    <property type="match status" value="1"/>
</dbReference>
<name>G3WBI6_SARHA</name>
<keyword evidence="10" id="KW-1185">Reference proteome</keyword>
<dbReference type="Gene3D" id="1.10.287.110">
    <property type="entry name" value="DnaJ domain"/>
    <property type="match status" value="1"/>
</dbReference>
<proteinExistence type="predicted"/>
<dbReference type="Pfam" id="PF00226">
    <property type="entry name" value="DnaJ"/>
    <property type="match status" value="1"/>
</dbReference>
<dbReference type="GO" id="GO:0030544">
    <property type="term" value="F:Hsp70 protein binding"/>
    <property type="evidence" value="ECO:0007669"/>
    <property type="project" value="TreeGrafter"/>
</dbReference>
<keyword evidence="5 7" id="KW-0472">Membrane</keyword>
<dbReference type="RefSeq" id="XP_031809226.1">
    <property type="nucleotide sequence ID" value="XM_031953366.1"/>
</dbReference>
<dbReference type="InterPro" id="IPR018253">
    <property type="entry name" value="DnaJ_domain_CS"/>
</dbReference>
<dbReference type="PROSITE" id="PS50076">
    <property type="entry name" value="DNAJ_2"/>
    <property type="match status" value="1"/>
</dbReference>
<feature type="domain" description="J" evidence="8">
    <location>
        <begin position="82"/>
        <end position="146"/>
    </location>
</feature>
<dbReference type="PANTHER" id="PTHR43908">
    <property type="entry name" value="AT29763P-RELATED"/>
    <property type="match status" value="1"/>
</dbReference>
<dbReference type="KEGG" id="shr:100931623"/>
<dbReference type="InterPro" id="IPR051100">
    <property type="entry name" value="DnaJ_subfamily_B/C"/>
</dbReference>
<dbReference type="eggNOG" id="KOG0714">
    <property type="taxonomic scope" value="Eukaryota"/>
</dbReference>
<reference evidence="9" key="3">
    <citation type="submission" date="2025-09" db="UniProtKB">
        <authorList>
            <consortium name="Ensembl"/>
        </authorList>
    </citation>
    <scope>IDENTIFICATION</scope>
</reference>
<dbReference type="GeneID" id="100931623"/>
<reference evidence="9" key="2">
    <citation type="submission" date="2025-08" db="UniProtKB">
        <authorList>
            <consortium name="Ensembl"/>
        </authorList>
    </citation>
    <scope>IDENTIFICATION</scope>
</reference>